<dbReference type="RefSeq" id="XP_002419903.1">
    <property type="nucleotide sequence ID" value="XM_002419858.1"/>
</dbReference>
<sequence length="126" mass="14960">MACLIGKFNRDKECYYHRCHKYLIIYLIDEDCMDLNINMLWVVSSPRDLLPGLVLVRRFTPPPKKNRGHACVVVGIKWTRKRCWLLDVTLSVSFFSDSRHEICNRHFRPSIKCGVKEYKKKSTRKK</sequence>
<dbReference type="CGD" id="CAL0000163489">
    <property type="gene designation" value="Cd36_42390"/>
</dbReference>
<gene>
    <name evidence="1" type="ordered locus">Cd36_42390</name>
    <name evidence="2" type="ORF">CD36_42390</name>
</gene>
<accession>B9WFU9</accession>
<organism evidence="2 3">
    <name type="scientific">Candida dubliniensis (strain CD36 / ATCC MYA-646 / CBS 7987 / NCPF 3949 / NRRL Y-17841)</name>
    <name type="common">Yeast</name>
    <dbReference type="NCBI Taxonomy" id="573826"/>
    <lineage>
        <taxon>Eukaryota</taxon>
        <taxon>Fungi</taxon>
        <taxon>Dikarya</taxon>
        <taxon>Ascomycota</taxon>
        <taxon>Saccharomycotina</taxon>
        <taxon>Pichiomycetes</taxon>
        <taxon>Debaryomycetaceae</taxon>
        <taxon>Candida/Lodderomyces clade</taxon>
        <taxon>Candida</taxon>
    </lineage>
</organism>
<keyword evidence="3" id="KW-1185">Reference proteome</keyword>
<dbReference type="HOGENOM" id="CLU_1981363_0_0_1"/>
<dbReference type="AlphaFoldDB" id="B9WFU9"/>
<dbReference type="GeneID" id="8047497"/>
<dbReference type="EMBL" id="FM992691">
    <property type="protein sequence ID" value="CAX42118.1"/>
    <property type="molecule type" value="Genomic_DNA"/>
</dbReference>
<proteinExistence type="predicted"/>
<evidence type="ECO:0000313" key="1">
    <source>
        <dbReference type="CGD" id="CAL0000163489"/>
    </source>
</evidence>
<evidence type="ECO:0000313" key="3">
    <source>
        <dbReference type="Proteomes" id="UP000002605"/>
    </source>
</evidence>
<evidence type="ECO:0000313" key="2">
    <source>
        <dbReference type="EMBL" id="CAX42118.1"/>
    </source>
</evidence>
<dbReference type="KEGG" id="cdu:CD36_42390"/>
<name>B9WFU9_CANDC</name>
<reference evidence="2 3" key="1">
    <citation type="journal article" date="2009" name="Genome Res.">
        <title>Comparative genomics of the fungal pathogens Candida dubliniensis and Candida albicans.</title>
        <authorList>
            <person name="Jackson A.P."/>
            <person name="Gamble J.A."/>
            <person name="Yeomans T."/>
            <person name="Moran G.P."/>
            <person name="Saunders D."/>
            <person name="Harris D."/>
            <person name="Aslett M."/>
            <person name="Barrell J.F."/>
            <person name="Butler G."/>
            <person name="Citiulo F."/>
            <person name="Coleman D.C."/>
            <person name="de Groot P.W.J."/>
            <person name="Goodwin T.J."/>
            <person name="Quail M.A."/>
            <person name="McQuillan J."/>
            <person name="Munro C.A."/>
            <person name="Pain A."/>
            <person name="Poulter R.T."/>
            <person name="Rajandream M.A."/>
            <person name="Renauld H."/>
            <person name="Spiering M.J."/>
            <person name="Tivey A."/>
            <person name="Gow N.A.R."/>
            <person name="Barrell B."/>
            <person name="Sullivan D.J."/>
            <person name="Berriman M."/>
        </authorList>
    </citation>
    <scope>NUCLEOTIDE SEQUENCE [LARGE SCALE GENOMIC DNA]</scope>
    <source>
        <strain evidence="3">CD36 / ATCC MYA-646 / CBS 7987 / NCPF 3949 / NRRL Y-17841</strain>
    </source>
</reference>
<protein>
    <submittedName>
        <fullName evidence="2">Uncharacterized protein</fullName>
    </submittedName>
</protein>
<dbReference type="VEuPathDB" id="FungiDB:CD36_42390"/>
<dbReference type="Proteomes" id="UP000002605">
    <property type="component" value="Chromosome 4"/>
</dbReference>